<dbReference type="Pfam" id="PF01136">
    <property type="entry name" value="Peptidase_U32"/>
    <property type="match status" value="1"/>
</dbReference>
<proteinExistence type="predicted"/>
<name>A0A844GNH3_9FIRM</name>
<dbReference type="RefSeq" id="WP_154780770.1">
    <property type="nucleotide sequence ID" value="NZ_WMBC01000012.1"/>
</dbReference>
<gene>
    <name evidence="2" type="ORF">GKZ57_13525</name>
</gene>
<accession>A0A844GNH3</accession>
<evidence type="ECO:0000256" key="1">
    <source>
        <dbReference type="SAM" id="Coils"/>
    </source>
</evidence>
<dbReference type="PANTHER" id="PTHR30217">
    <property type="entry name" value="PEPTIDASE U32 FAMILY"/>
    <property type="match status" value="1"/>
</dbReference>
<dbReference type="InterPro" id="IPR051454">
    <property type="entry name" value="RNA/ubiquinone_mod_enzymes"/>
</dbReference>
<feature type="coiled-coil region" evidence="1">
    <location>
        <begin position="312"/>
        <end position="339"/>
    </location>
</feature>
<evidence type="ECO:0000313" key="2">
    <source>
        <dbReference type="EMBL" id="MTD62231.1"/>
    </source>
</evidence>
<comment type="caution">
    <text evidence="2">The sequence shown here is derived from an EMBL/GenBank/DDBJ whole genome shotgun (WGS) entry which is preliminary data.</text>
</comment>
<reference evidence="2 3" key="1">
    <citation type="submission" date="2019-11" db="EMBL/GenBank/DDBJ databases">
        <title>Draft genome sequence of Blautia luti DSM 14534T, isolated from human stool.</title>
        <authorList>
            <person name="Ortiz R."/>
            <person name="Melis-Arcos F."/>
            <person name="Covarrubias P."/>
            <person name="Cardenas J.P."/>
            <person name="Perez-Donoso J."/>
            <person name="Almonacid D."/>
        </authorList>
    </citation>
    <scope>NUCLEOTIDE SEQUENCE [LARGE SCALE GENOMIC DNA]</scope>
    <source>
        <strain evidence="2 3">DSM 14534</strain>
    </source>
</reference>
<sequence length="366" mass="42143">MKITAGLGSIDEYIRFAEAGADEFFSGYVPYSWAEKYGTVMPLNRREVFCYNVQLGAYSELEILSTMIKKYGKPVHLTFNSLYYIPQQYPEIVEIIQRCMKLGFHSYIIADPALILYLRNQGIDCDIHLSGENGEVNSRMIDVLQCQKLKRIIFHRKNTFEDMQAVIHAEQLAGGERAQTEFEAFVLNEMCQFSGAFCNSLHCDEMGYLCRVPYHLEKIAKKDRLCMYASDYSSGDFDKINECKSGDGERHSRQISEVSDEESVEVEDETWLNRYDDTGYLCGETGCGLCALYQLQKAGITHLKLVGRGNYVDFMEQDIRNLRRALDILDKSLANLQQDQDNEKIFQQQMKQTIFPNGCSENCYYR</sequence>
<keyword evidence="1" id="KW-0175">Coiled coil</keyword>
<dbReference type="Proteomes" id="UP000437824">
    <property type="component" value="Unassembled WGS sequence"/>
</dbReference>
<dbReference type="PANTHER" id="PTHR30217:SF10">
    <property type="entry name" value="23S RRNA 5-HYDROXYCYTIDINE C2501 SYNTHASE"/>
    <property type="match status" value="1"/>
</dbReference>
<dbReference type="InterPro" id="IPR001539">
    <property type="entry name" value="Peptidase_U32"/>
</dbReference>
<protein>
    <submittedName>
        <fullName evidence="2">Peptidase U32</fullName>
    </submittedName>
</protein>
<organism evidence="2 3">
    <name type="scientific">Blautia luti DSM 14534 = JCM 17040</name>
    <dbReference type="NCBI Taxonomy" id="649762"/>
    <lineage>
        <taxon>Bacteria</taxon>
        <taxon>Bacillati</taxon>
        <taxon>Bacillota</taxon>
        <taxon>Clostridia</taxon>
        <taxon>Lachnospirales</taxon>
        <taxon>Lachnospiraceae</taxon>
        <taxon>Blautia</taxon>
    </lineage>
</organism>
<dbReference type="EMBL" id="WMBC01000012">
    <property type="protein sequence ID" value="MTD62231.1"/>
    <property type="molecule type" value="Genomic_DNA"/>
</dbReference>
<dbReference type="AlphaFoldDB" id="A0A844GNH3"/>
<evidence type="ECO:0000313" key="3">
    <source>
        <dbReference type="Proteomes" id="UP000437824"/>
    </source>
</evidence>